<gene>
    <name evidence="10" type="ORF">E1295_35035</name>
</gene>
<dbReference type="InterPro" id="IPR004869">
    <property type="entry name" value="MMPL_dom"/>
</dbReference>
<sequence>MRTMSYFTGIPTRSRRSRHVHPGHSSTSAHVHPPGAARTTLVRPAVTLTHSGRSGAARWSEEWYAAHDVVVLYRHPSVKVRDPRYRKAVHDSLRRLPAEHVSGLATYWTTGSASMVSGDGHATYALVTLRDGAELERYAAIADRLRNVENLYVGVGGPVPLLAERNAQAAADLARAAAVAAPVLLALLCLISGSLVAAAVPVLAGLAAVAGTIGLLRLLTEAAEVSFTTLYAAAVLAFGLAAGYSAFVVRAVTDTLDDEASGERTAGASGGEGARERALGRAGRVVALSGAAVAVALLGLMLFPGASLRVFGLVGAAVALLATGVALVVPAAVQGVAGPRVLPGPRWRPRPYLAHLVATVVVLAALAVPYVQAELSGVGHRALPAESESRRVAEIVGRGFPGNPLEAVDVHVLVERSFAGESRRPGPLGQGHTPISAVTRVAASDVRSFTGRLERLPHVTGVTVAGLSQKHGAVRLSVHHVLDPMSAAVGELVAAIRSVDPGPKVREVVVGGAAAARTDLLDACARALPWAAPLVCALYCAILAAARLLPSPRLSAPRAPVSPRSGSPAPVSPASVSPASVSPASVSPASVSLAPMSPEPASPAPASPSSPSSRVSPAPPMSSPSAVAPASAAAPERGDRVGPVTVHGRPAIFGADTDPVPLAQEERELAEKRSPSRTAGPRRRPSSARTAPAARRVRPPRDPAPAARGRSPCTAWPRSPRRLQGPSKLRDGQARFLPAAGTFRASLLSPA</sequence>
<comment type="similarity">
    <text evidence="2">Belongs to the resistance-nodulation-cell division (RND) (TC 2.A.6) family. MmpL subfamily.</text>
</comment>
<dbReference type="InterPro" id="IPR050545">
    <property type="entry name" value="Mycobact_MmpL"/>
</dbReference>
<accession>A0A4R5EPI5</accession>
<dbReference type="Gene3D" id="1.20.1640.10">
    <property type="entry name" value="Multidrug efflux transporter AcrB transmembrane domain"/>
    <property type="match status" value="1"/>
</dbReference>
<organism evidence="10 11">
    <name type="scientific">Nonomuraea mesophila</name>
    <dbReference type="NCBI Taxonomy" id="2530382"/>
    <lineage>
        <taxon>Bacteria</taxon>
        <taxon>Bacillati</taxon>
        <taxon>Actinomycetota</taxon>
        <taxon>Actinomycetes</taxon>
        <taxon>Streptosporangiales</taxon>
        <taxon>Streptosporangiaceae</taxon>
        <taxon>Nonomuraea</taxon>
    </lineage>
</organism>
<dbReference type="AlphaFoldDB" id="A0A4R5EPI5"/>
<evidence type="ECO:0000256" key="4">
    <source>
        <dbReference type="ARBA" id="ARBA00022692"/>
    </source>
</evidence>
<reference evidence="10 11" key="1">
    <citation type="submission" date="2019-03" db="EMBL/GenBank/DDBJ databases">
        <title>Draft genome sequences of novel Actinobacteria.</title>
        <authorList>
            <person name="Sahin N."/>
            <person name="Ay H."/>
            <person name="Saygin H."/>
        </authorList>
    </citation>
    <scope>NUCLEOTIDE SEQUENCE [LARGE SCALE GENOMIC DNA]</scope>
    <source>
        <strain evidence="10 11">6K102</strain>
    </source>
</reference>
<feature type="transmembrane region" description="Helical" evidence="8">
    <location>
        <begin position="230"/>
        <end position="249"/>
    </location>
</feature>
<feature type="transmembrane region" description="Helical" evidence="8">
    <location>
        <begin position="285"/>
        <end position="303"/>
    </location>
</feature>
<dbReference type="GO" id="GO:0005886">
    <property type="term" value="C:plasma membrane"/>
    <property type="evidence" value="ECO:0007669"/>
    <property type="project" value="UniProtKB-SubCell"/>
</dbReference>
<feature type="region of interest" description="Disordered" evidence="7">
    <location>
        <begin position="553"/>
        <end position="736"/>
    </location>
</feature>
<evidence type="ECO:0000256" key="8">
    <source>
        <dbReference type="SAM" id="Phobius"/>
    </source>
</evidence>
<dbReference type="PANTHER" id="PTHR33406">
    <property type="entry name" value="MEMBRANE PROTEIN MJ1562-RELATED"/>
    <property type="match status" value="1"/>
</dbReference>
<feature type="region of interest" description="Disordered" evidence="7">
    <location>
        <begin position="1"/>
        <end position="37"/>
    </location>
</feature>
<keyword evidence="4 8" id="KW-0812">Transmembrane</keyword>
<keyword evidence="3" id="KW-1003">Cell membrane</keyword>
<evidence type="ECO:0000256" key="1">
    <source>
        <dbReference type="ARBA" id="ARBA00004651"/>
    </source>
</evidence>
<keyword evidence="6 8" id="KW-0472">Membrane</keyword>
<feature type="compositionally biased region" description="Basic residues" evidence="7">
    <location>
        <begin position="13"/>
        <end position="22"/>
    </location>
</feature>
<evidence type="ECO:0000313" key="10">
    <source>
        <dbReference type="EMBL" id="TDE36558.1"/>
    </source>
</evidence>
<evidence type="ECO:0000256" key="6">
    <source>
        <dbReference type="ARBA" id="ARBA00023136"/>
    </source>
</evidence>
<evidence type="ECO:0000256" key="2">
    <source>
        <dbReference type="ARBA" id="ARBA00010157"/>
    </source>
</evidence>
<evidence type="ECO:0000259" key="9">
    <source>
        <dbReference type="Pfam" id="PF03176"/>
    </source>
</evidence>
<evidence type="ECO:0000256" key="5">
    <source>
        <dbReference type="ARBA" id="ARBA00022989"/>
    </source>
</evidence>
<protein>
    <recommendedName>
        <fullName evidence="9">Membrane transport protein MMPL domain-containing protein</fullName>
    </recommendedName>
</protein>
<feature type="domain" description="Membrane transport protein MMPL" evidence="9">
    <location>
        <begin position="84"/>
        <end position="346"/>
    </location>
</feature>
<comment type="caution">
    <text evidence="10">The sequence shown here is derived from an EMBL/GenBank/DDBJ whole genome shotgun (WGS) entry which is preliminary data.</text>
</comment>
<feature type="compositionally biased region" description="Low complexity" evidence="7">
    <location>
        <begin position="553"/>
        <end position="596"/>
    </location>
</feature>
<feature type="compositionally biased region" description="Low complexity" evidence="7">
    <location>
        <begin position="623"/>
        <end position="635"/>
    </location>
</feature>
<dbReference type="EMBL" id="SMLD01000131">
    <property type="protein sequence ID" value="TDE36558.1"/>
    <property type="molecule type" value="Genomic_DNA"/>
</dbReference>
<dbReference type="PANTHER" id="PTHR33406:SF11">
    <property type="entry name" value="MEMBRANE PROTEIN SCO6666-RELATED"/>
    <property type="match status" value="1"/>
</dbReference>
<evidence type="ECO:0000313" key="11">
    <source>
        <dbReference type="Proteomes" id="UP000295136"/>
    </source>
</evidence>
<feature type="transmembrane region" description="Helical" evidence="8">
    <location>
        <begin position="352"/>
        <end position="371"/>
    </location>
</feature>
<keyword evidence="11" id="KW-1185">Reference proteome</keyword>
<comment type="subcellular location">
    <subcellularLocation>
        <location evidence="1">Cell membrane</location>
        <topology evidence="1">Multi-pass membrane protein</topology>
    </subcellularLocation>
</comment>
<evidence type="ECO:0000256" key="3">
    <source>
        <dbReference type="ARBA" id="ARBA00022475"/>
    </source>
</evidence>
<keyword evidence="5 8" id="KW-1133">Transmembrane helix</keyword>
<proteinExistence type="inferred from homology"/>
<dbReference type="SUPFAM" id="SSF82866">
    <property type="entry name" value="Multidrug efflux transporter AcrB transmembrane domain"/>
    <property type="match status" value="1"/>
</dbReference>
<dbReference type="Proteomes" id="UP000295136">
    <property type="component" value="Unassembled WGS sequence"/>
</dbReference>
<name>A0A4R5EPI5_9ACTN</name>
<evidence type="ECO:0000256" key="7">
    <source>
        <dbReference type="SAM" id="MobiDB-lite"/>
    </source>
</evidence>
<feature type="compositionally biased region" description="Pro residues" evidence="7">
    <location>
        <begin position="597"/>
        <end position="608"/>
    </location>
</feature>
<feature type="transmembrane region" description="Helical" evidence="8">
    <location>
        <begin position="310"/>
        <end position="332"/>
    </location>
</feature>
<feature type="compositionally biased region" description="Basic and acidic residues" evidence="7">
    <location>
        <begin position="664"/>
        <end position="674"/>
    </location>
</feature>
<dbReference type="Pfam" id="PF03176">
    <property type="entry name" value="MMPL"/>
    <property type="match status" value="1"/>
</dbReference>